<keyword evidence="5" id="KW-0539">Nucleus</keyword>
<evidence type="ECO:0000313" key="10">
    <source>
        <dbReference type="Proteomes" id="UP001217918"/>
    </source>
</evidence>
<keyword evidence="4" id="KW-0804">Transcription</keyword>
<evidence type="ECO:0000259" key="8">
    <source>
        <dbReference type="PROSITE" id="PS51821"/>
    </source>
</evidence>
<dbReference type="InterPro" id="IPR037525">
    <property type="entry name" value="Velvet_dom"/>
</dbReference>
<feature type="compositionally biased region" description="Low complexity" evidence="7">
    <location>
        <begin position="62"/>
        <end position="84"/>
    </location>
</feature>
<keyword evidence="3" id="KW-0805">Transcription regulation</keyword>
<dbReference type="PANTHER" id="PTHR33572">
    <property type="entry name" value="SPORE DEVELOPMENT REGULATOR VOSA"/>
    <property type="match status" value="1"/>
</dbReference>
<comment type="caution">
    <text evidence="9">The sequence shown here is derived from an EMBL/GenBank/DDBJ whole genome shotgun (WGS) entry which is preliminary data.</text>
</comment>
<evidence type="ECO:0000256" key="2">
    <source>
        <dbReference type="ARBA" id="ARBA00022969"/>
    </source>
</evidence>
<feature type="domain" description="Velvet" evidence="8">
    <location>
        <begin position="95"/>
        <end position="459"/>
    </location>
</feature>
<dbReference type="InterPro" id="IPR021740">
    <property type="entry name" value="Velvet"/>
</dbReference>
<dbReference type="EMBL" id="JAQQPM010000006">
    <property type="protein sequence ID" value="KAK2073183.1"/>
    <property type="molecule type" value="Genomic_DNA"/>
</dbReference>
<sequence length="476" mass="50570">MASSHQAYLAHAHALSHAQQLPSASAAYMTPHAHQHLPSMTSTAMASRAQLTGAPPPPPASTPTSTSARPAGKQLTQQQLAQQQRNLTPWSKVDKKGWQYALDVVQQPQRARMCGFGDKDRRPITPPPCVRLVIRDHASGKEIDVNEIEHNMYILNVDLWSEDALREVNLVRSTTATPSISSTQPVSFQAVDQPPPPSSSSSSSAAPPCTHILPGGARPDGYAPAYPPQPPHQHHQHQQRHHHHQHAAYASYGPPVQYYPNHHHDPYGSGGGPSPTGYVDAGGAYLAGGGGHARLSIPGGQPQGMFTRNLIGSLAASAFRLADTGDKIGIWFVLQDLSVRTEGHFRLRFSFVDVSANTQLLLQNSSSSRSSSSSSGTGTGTSTSTISKGGGGFNGEVGGSNGNGHGAVNRQVNTESAPVLASVFSDVFQVYSAKKFPGVCESTPLSKCFATQGIKIPIRKDNQSSRGAGPDDDDYD</sequence>
<evidence type="ECO:0000256" key="1">
    <source>
        <dbReference type="ARBA" id="ARBA00004123"/>
    </source>
</evidence>
<feature type="region of interest" description="Disordered" evidence="7">
    <location>
        <begin position="176"/>
        <end position="275"/>
    </location>
</feature>
<feature type="region of interest" description="Disordered" evidence="7">
    <location>
        <begin position="363"/>
        <end position="409"/>
    </location>
</feature>
<keyword evidence="2" id="KW-0749">Sporulation</keyword>
<comment type="subcellular location">
    <subcellularLocation>
        <location evidence="1">Nucleus</location>
    </subcellularLocation>
</comment>
<evidence type="ECO:0000256" key="4">
    <source>
        <dbReference type="ARBA" id="ARBA00023163"/>
    </source>
</evidence>
<keyword evidence="10" id="KW-1185">Reference proteome</keyword>
<proteinExistence type="inferred from homology"/>
<dbReference type="PANTHER" id="PTHR33572:SF3">
    <property type="entry name" value="VELVET COMPLEX SUBUNIT B"/>
    <property type="match status" value="1"/>
</dbReference>
<feature type="compositionally biased region" description="Polar residues" evidence="7">
    <location>
        <begin position="176"/>
        <end position="187"/>
    </location>
</feature>
<reference evidence="9" key="1">
    <citation type="journal article" date="2023" name="Mol. Plant Microbe Interact.">
        <title>Elucidating the Obligate Nature and Biological Capacity of an Invasive Fungal Corn Pathogen.</title>
        <authorList>
            <person name="MacCready J.S."/>
            <person name="Roggenkamp E.M."/>
            <person name="Gdanetz K."/>
            <person name="Chilvers M.I."/>
        </authorList>
    </citation>
    <scope>NUCLEOTIDE SEQUENCE</scope>
    <source>
        <strain evidence="9">PM02</strain>
    </source>
</reference>
<evidence type="ECO:0000256" key="3">
    <source>
        <dbReference type="ARBA" id="ARBA00023015"/>
    </source>
</evidence>
<dbReference type="Gene3D" id="2.60.40.3960">
    <property type="entry name" value="Velvet domain"/>
    <property type="match status" value="2"/>
</dbReference>
<feature type="compositionally biased region" description="Gly residues" evidence="7">
    <location>
        <begin position="388"/>
        <end position="405"/>
    </location>
</feature>
<dbReference type="AlphaFoldDB" id="A0AAD9I953"/>
<feature type="compositionally biased region" description="Basic residues" evidence="7">
    <location>
        <begin position="232"/>
        <end position="246"/>
    </location>
</feature>
<gene>
    <name evidence="9" type="ORF">P8C59_007481</name>
</gene>
<evidence type="ECO:0000256" key="5">
    <source>
        <dbReference type="ARBA" id="ARBA00023242"/>
    </source>
</evidence>
<dbReference type="Proteomes" id="UP001217918">
    <property type="component" value="Unassembled WGS sequence"/>
</dbReference>
<accession>A0AAD9I953</accession>
<organism evidence="9 10">
    <name type="scientific">Phyllachora maydis</name>
    <dbReference type="NCBI Taxonomy" id="1825666"/>
    <lineage>
        <taxon>Eukaryota</taxon>
        <taxon>Fungi</taxon>
        <taxon>Dikarya</taxon>
        <taxon>Ascomycota</taxon>
        <taxon>Pezizomycotina</taxon>
        <taxon>Sordariomycetes</taxon>
        <taxon>Sordariomycetidae</taxon>
        <taxon>Phyllachorales</taxon>
        <taxon>Phyllachoraceae</taxon>
        <taxon>Phyllachora</taxon>
    </lineage>
</organism>
<feature type="compositionally biased region" description="Low complexity" evidence="7">
    <location>
        <begin position="365"/>
        <end position="387"/>
    </location>
</feature>
<evidence type="ECO:0000313" key="9">
    <source>
        <dbReference type="EMBL" id="KAK2073183.1"/>
    </source>
</evidence>
<evidence type="ECO:0000256" key="6">
    <source>
        <dbReference type="ARBA" id="ARBA00038045"/>
    </source>
</evidence>
<dbReference type="InterPro" id="IPR038491">
    <property type="entry name" value="Velvet_dom_sf"/>
</dbReference>
<feature type="region of interest" description="Disordered" evidence="7">
    <location>
        <begin position="33"/>
        <end position="87"/>
    </location>
</feature>
<dbReference type="PROSITE" id="PS51821">
    <property type="entry name" value="VELVET"/>
    <property type="match status" value="1"/>
</dbReference>
<dbReference type="GO" id="GO:0030435">
    <property type="term" value="P:sporulation resulting in formation of a cellular spore"/>
    <property type="evidence" value="ECO:0007669"/>
    <property type="project" value="UniProtKB-KW"/>
</dbReference>
<feature type="compositionally biased region" description="Low complexity" evidence="7">
    <location>
        <begin position="199"/>
        <end position="208"/>
    </location>
</feature>
<comment type="similarity">
    <text evidence="6">Belongs to the velvet family. VelB subfamily.</text>
</comment>
<dbReference type="GO" id="GO:0005634">
    <property type="term" value="C:nucleus"/>
    <property type="evidence" value="ECO:0007669"/>
    <property type="project" value="UniProtKB-SubCell"/>
</dbReference>
<protein>
    <recommendedName>
        <fullName evidence="8">Velvet domain-containing protein</fullName>
    </recommendedName>
</protein>
<name>A0AAD9I953_9PEZI</name>
<evidence type="ECO:0000256" key="7">
    <source>
        <dbReference type="SAM" id="MobiDB-lite"/>
    </source>
</evidence>
<dbReference type="Pfam" id="PF11754">
    <property type="entry name" value="Velvet"/>
    <property type="match status" value="1"/>
</dbReference>